<comment type="caution">
    <text evidence="2">The sequence shown here is derived from an EMBL/GenBank/DDBJ whole genome shotgun (WGS) entry which is preliminary data.</text>
</comment>
<evidence type="ECO:0000313" key="3">
    <source>
        <dbReference type="EMBL" id="KAE9017892.1"/>
    </source>
</evidence>
<evidence type="ECO:0000313" key="2">
    <source>
        <dbReference type="EMBL" id="KAE9012480.1"/>
    </source>
</evidence>
<evidence type="ECO:0000313" key="4">
    <source>
        <dbReference type="Proteomes" id="UP000429607"/>
    </source>
</evidence>
<organism evidence="2 5">
    <name type="scientific">Phytophthora rubi</name>
    <dbReference type="NCBI Taxonomy" id="129364"/>
    <lineage>
        <taxon>Eukaryota</taxon>
        <taxon>Sar</taxon>
        <taxon>Stramenopiles</taxon>
        <taxon>Oomycota</taxon>
        <taxon>Peronosporomycetes</taxon>
        <taxon>Peronosporales</taxon>
        <taxon>Peronosporaceae</taxon>
        <taxon>Phytophthora</taxon>
    </lineage>
</organism>
<dbReference type="OrthoDB" id="165773at2759"/>
<accession>A0A6A3L0D7</accession>
<protein>
    <submittedName>
        <fullName evidence="2">Uncharacterized protein</fullName>
    </submittedName>
</protein>
<sequence>MDVSRLPAALWLYVQWALETHGWKLLGAALLFYAERGRLREFAARRHQQRALAEANDPARVAVLRRETARVRSQQQQQLQAKANKAQVKVEKAA</sequence>
<evidence type="ECO:0000256" key="1">
    <source>
        <dbReference type="SAM" id="MobiDB-lite"/>
    </source>
</evidence>
<proteinExistence type="predicted"/>
<feature type="compositionally biased region" description="Low complexity" evidence="1">
    <location>
        <begin position="74"/>
        <end position="87"/>
    </location>
</feature>
<dbReference type="EMBL" id="QXFU01001043">
    <property type="protein sequence ID" value="KAE9012480.1"/>
    <property type="molecule type" value="Genomic_DNA"/>
</dbReference>
<reference evidence="4 5" key="1">
    <citation type="submission" date="2018-09" db="EMBL/GenBank/DDBJ databases">
        <title>Genomic investigation of the strawberry pathogen Phytophthora fragariae indicates pathogenicity is determined by transcriptional variation in three key races.</title>
        <authorList>
            <person name="Adams T.M."/>
            <person name="Armitage A.D."/>
            <person name="Sobczyk M.K."/>
            <person name="Bates H.J."/>
            <person name="Dunwell J.M."/>
            <person name="Nellist C.F."/>
            <person name="Harrison R.J."/>
        </authorList>
    </citation>
    <scope>NUCLEOTIDE SEQUENCE [LARGE SCALE GENOMIC DNA]</scope>
    <source>
        <strain evidence="3 4">SCRP249</strain>
        <strain evidence="2 5">SCRP324</strain>
    </source>
</reference>
<feature type="region of interest" description="Disordered" evidence="1">
    <location>
        <begin position="74"/>
        <end position="94"/>
    </location>
</feature>
<gene>
    <name evidence="3" type="ORF">PR001_g14278</name>
    <name evidence="2" type="ORF">PR002_g14795</name>
</gene>
<dbReference type="AlphaFoldDB" id="A0A6A3L0D7"/>
<dbReference type="Proteomes" id="UP000429607">
    <property type="component" value="Unassembled WGS sequence"/>
</dbReference>
<dbReference type="EMBL" id="QXFV01001017">
    <property type="protein sequence ID" value="KAE9017892.1"/>
    <property type="molecule type" value="Genomic_DNA"/>
</dbReference>
<evidence type="ECO:0000313" key="5">
    <source>
        <dbReference type="Proteomes" id="UP000435112"/>
    </source>
</evidence>
<name>A0A6A3L0D7_9STRA</name>
<dbReference type="Proteomes" id="UP000435112">
    <property type="component" value="Unassembled WGS sequence"/>
</dbReference>